<sequence length="221" mass="23150">MSSTGSTEGSRSSMDRRRFLKLSGAGVTGAFLLAAVGAGDVLAEPASELEREFEEAAAKYAVPVEVLLAMGYVNTRWEMPPPEASAYERGDLHGWGSYGIMALVQNPSSDTLGEASLLTGIPEARLKTDRKANIMGGAALLAESQGKKPSSLGGWLGAVNGRGGNGKMYRAVAGIGGGELYAEQISETLLKGAVERTKGGERVSLKARSLQTRMTSQGRVL</sequence>
<evidence type="ECO:0000313" key="1">
    <source>
        <dbReference type="EMBL" id="CAA9461718.1"/>
    </source>
</evidence>
<name>A0A6J4R829_9ACTN</name>
<dbReference type="InterPro" id="IPR006311">
    <property type="entry name" value="TAT_signal"/>
</dbReference>
<organism evidence="1">
    <name type="scientific">uncultured Rubrobacteraceae bacterium</name>
    <dbReference type="NCBI Taxonomy" id="349277"/>
    <lineage>
        <taxon>Bacteria</taxon>
        <taxon>Bacillati</taxon>
        <taxon>Actinomycetota</taxon>
        <taxon>Rubrobacteria</taxon>
        <taxon>Rubrobacterales</taxon>
        <taxon>Rubrobacteraceae</taxon>
        <taxon>environmental samples</taxon>
    </lineage>
</organism>
<gene>
    <name evidence="1" type="ORF">AVDCRST_MAG25-957</name>
</gene>
<protein>
    <submittedName>
        <fullName evidence="1">Negative regulator of beta-lactamase expression</fullName>
    </submittedName>
</protein>
<reference evidence="1" key="1">
    <citation type="submission" date="2020-02" db="EMBL/GenBank/DDBJ databases">
        <authorList>
            <person name="Meier V. D."/>
        </authorList>
    </citation>
    <scope>NUCLEOTIDE SEQUENCE</scope>
    <source>
        <strain evidence="1">AVDCRST_MAG25</strain>
    </source>
</reference>
<dbReference type="EMBL" id="CADCVI010000059">
    <property type="protein sequence ID" value="CAA9461718.1"/>
    <property type="molecule type" value="Genomic_DNA"/>
</dbReference>
<accession>A0A6J4R829</accession>
<proteinExistence type="predicted"/>
<dbReference type="PROSITE" id="PS51318">
    <property type="entry name" value="TAT"/>
    <property type="match status" value="1"/>
</dbReference>
<dbReference type="AlphaFoldDB" id="A0A6J4R829"/>